<dbReference type="GO" id="GO:0006465">
    <property type="term" value="P:signal peptide processing"/>
    <property type="evidence" value="ECO:0007669"/>
    <property type="project" value="TreeGrafter"/>
</dbReference>
<keyword evidence="4 7" id="KW-0812">Transmembrane</keyword>
<evidence type="ECO:0000256" key="5">
    <source>
        <dbReference type="ARBA" id="ARBA00022989"/>
    </source>
</evidence>
<keyword evidence="3" id="KW-1003">Cell membrane</keyword>
<dbReference type="EMBL" id="PFAR01000047">
    <property type="protein sequence ID" value="PIR92861.1"/>
    <property type="molecule type" value="Genomic_DNA"/>
</dbReference>
<dbReference type="AlphaFoldDB" id="A0A2H0V1A6"/>
<accession>A0A2H0V1A6</accession>
<evidence type="ECO:0000313" key="11">
    <source>
        <dbReference type="Proteomes" id="UP000228626"/>
    </source>
</evidence>
<feature type="domain" description="Prepilin peptidase A24 N-terminal" evidence="9">
    <location>
        <begin position="10"/>
        <end position="91"/>
    </location>
</feature>
<keyword evidence="6 7" id="KW-0472">Membrane</keyword>
<reference evidence="11" key="1">
    <citation type="submission" date="2017-09" db="EMBL/GenBank/DDBJ databases">
        <title>Depth-based differentiation of microbial function through sediment-hosted aquifers and enrichment of novel symbionts in the deep terrestrial subsurface.</title>
        <authorList>
            <person name="Probst A.J."/>
            <person name="Ladd B."/>
            <person name="Jarett J.K."/>
            <person name="Geller-Mcgrath D.E."/>
            <person name="Sieber C.M.K."/>
            <person name="Emerson J.B."/>
            <person name="Anantharaman K."/>
            <person name="Thomas B.C."/>
            <person name="Malmstrom R."/>
            <person name="Stieglmeier M."/>
            <person name="Klingl A."/>
            <person name="Woyke T."/>
            <person name="Ryan C.M."/>
            <person name="Banfield J.F."/>
        </authorList>
    </citation>
    <scope>NUCLEOTIDE SEQUENCE [LARGE SCALE GENOMIC DNA]</scope>
</reference>
<evidence type="ECO:0000259" key="8">
    <source>
        <dbReference type="Pfam" id="PF01478"/>
    </source>
</evidence>
<dbReference type="PANTHER" id="PTHR30487">
    <property type="entry name" value="TYPE 4 PREPILIN-LIKE PROTEINS LEADER PEPTIDE-PROCESSING ENZYME"/>
    <property type="match status" value="1"/>
</dbReference>
<organism evidence="10 11">
    <name type="scientific">Candidatus Falkowbacteria bacterium CG10_big_fil_rev_8_21_14_0_10_43_10</name>
    <dbReference type="NCBI Taxonomy" id="1974567"/>
    <lineage>
        <taxon>Bacteria</taxon>
        <taxon>Candidatus Falkowiibacteriota</taxon>
    </lineage>
</organism>
<dbReference type="PANTHER" id="PTHR30487:SF0">
    <property type="entry name" value="PREPILIN LEADER PEPTIDASE_N-METHYLTRANSFERASE-RELATED"/>
    <property type="match status" value="1"/>
</dbReference>
<keyword evidence="5 7" id="KW-1133">Transmembrane helix</keyword>
<dbReference type="InterPro" id="IPR000045">
    <property type="entry name" value="Prepilin_IV_endopep_pep"/>
</dbReference>
<comment type="caution">
    <text evidence="10">The sequence shown here is derived from an EMBL/GenBank/DDBJ whole genome shotgun (WGS) entry which is preliminary data.</text>
</comment>
<feature type="transmembrane region" description="Helical" evidence="7">
    <location>
        <begin position="104"/>
        <end position="122"/>
    </location>
</feature>
<evidence type="ECO:0000256" key="3">
    <source>
        <dbReference type="ARBA" id="ARBA00022475"/>
    </source>
</evidence>
<dbReference type="Pfam" id="PF01478">
    <property type="entry name" value="Peptidase_A24"/>
    <property type="match status" value="1"/>
</dbReference>
<feature type="transmembrane region" description="Helical" evidence="7">
    <location>
        <begin position="225"/>
        <end position="245"/>
    </location>
</feature>
<dbReference type="Gene3D" id="1.20.120.1220">
    <property type="match status" value="1"/>
</dbReference>
<dbReference type="Proteomes" id="UP000228626">
    <property type="component" value="Unassembled WGS sequence"/>
</dbReference>
<evidence type="ECO:0000259" key="9">
    <source>
        <dbReference type="Pfam" id="PF06750"/>
    </source>
</evidence>
<name>A0A2H0V1A6_9BACT</name>
<protein>
    <submittedName>
        <fullName evidence="10">Prepilin peptidase</fullName>
    </submittedName>
</protein>
<evidence type="ECO:0000256" key="6">
    <source>
        <dbReference type="ARBA" id="ARBA00023136"/>
    </source>
</evidence>
<proteinExistence type="inferred from homology"/>
<evidence type="ECO:0000256" key="2">
    <source>
        <dbReference type="ARBA" id="ARBA00005801"/>
    </source>
</evidence>
<dbReference type="GO" id="GO:0005886">
    <property type="term" value="C:plasma membrane"/>
    <property type="evidence" value="ECO:0007669"/>
    <property type="project" value="UniProtKB-SubCell"/>
</dbReference>
<feature type="transmembrane region" description="Helical" evidence="7">
    <location>
        <begin position="194"/>
        <end position="219"/>
    </location>
</feature>
<evidence type="ECO:0000313" key="10">
    <source>
        <dbReference type="EMBL" id="PIR92861.1"/>
    </source>
</evidence>
<dbReference type="GO" id="GO:0004190">
    <property type="term" value="F:aspartic-type endopeptidase activity"/>
    <property type="evidence" value="ECO:0007669"/>
    <property type="project" value="InterPro"/>
</dbReference>
<feature type="transmembrane region" description="Helical" evidence="7">
    <location>
        <begin position="6"/>
        <end position="26"/>
    </location>
</feature>
<sequence>MLPTYFIIFVIGLCIGSFIDCLVWRLNRKKTILGRSICPQCKKKIAWYDNIPLISFIILRGRCRHCKKKISFQYPLVELATGILFVIVWLRLNNTSDFVLQTSYLLLLRDLIFISILIVIFIYDLRWYLILDIITVPAMALALVLNFFLGFNCLNLLIAAAIGGGFFLLQYVVSRGKWIGGGDIRLGVLMGLMLGYPQIIVALMLAYILGSIVGIMLLAAKKKQWSSQIPFGAFLSAATVVVLLWGEKILDWYLGIIF</sequence>
<gene>
    <name evidence="10" type="ORF">COT99_04005</name>
</gene>
<evidence type="ECO:0000256" key="4">
    <source>
        <dbReference type="ARBA" id="ARBA00022692"/>
    </source>
</evidence>
<comment type="subcellular location">
    <subcellularLocation>
        <location evidence="1">Cell membrane</location>
        <topology evidence="1">Multi-pass membrane protein</topology>
    </subcellularLocation>
</comment>
<feature type="domain" description="Prepilin type IV endopeptidase peptidase" evidence="8">
    <location>
        <begin position="111"/>
        <end position="215"/>
    </location>
</feature>
<feature type="transmembrane region" description="Helical" evidence="7">
    <location>
        <begin position="72"/>
        <end position="92"/>
    </location>
</feature>
<comment type="similarity">
    <text evidence="2">Belongs to the peptidase A24 family.</text>
</comment>
<dbReference type="Pfam" id="PF06750">
    <property type="entry name" value="A24_N_bact"/>
    <property type="match status" value="1"/>
</dbReference>
<dbReference type="InterPro" id="IPR050882">
    <property type="entry name" value="Prepilin_peptidase/N-MTase"/>
</dbReference>
<dbReference type="InterPro" id="IPR010627">
    <property type="entry name" value="Prepilin_pept_A24_N"/>
</dbReference>
<evidence type="ECO:0000256" key="1">
    <source>
        <dbReference type="ARBA" id="ARBA00004651"/>
    </source>
</evidence>
<evidence type="ECO:0000256" key="7">
    <source>
        <dbReference type="SAM" id="Phobius"/>
    </source>
</evidence>